<dbReference type="Proteomes" id="UP001596122">
    <property type="component" value="Unassembled WGS sequence"/>
</dbReference>
<dbReference type="Gene3D" id="3.90.960.10">
    <property type="entry name" value="YbaK/aminoacyl-tRNA synthetase-associated domain"/>
    <property type="match status" value="1"/>
</dbReference>
<protein>
    <submittedName>
        <fullName evidence="2">YbaK/EbsC family protein</fullName>
    </submittedName>
</protein>
<sequence>MTEPLDLSTHPGVGRVRAALHAAGVDDAADRIQVLDTSARTAAEAAASLGVGVAQIANSLVFVAHPRPDAVGGADPYPVLVLASGGHRVDPGLLAEALDVAEVRKAPADLVRQATGFVIGGVAPVGHTHELPTVVDADLAHLGELWAAAGHPHTVFPTTHDELVRLTGGRSAVVSGDPTSG</sequence>
<dbReference type="PANTHER" id="PTHR30411">
    <property type="entry name" value="CYTOPLASMIC PROTEIN"/>
    <property type="match status" value="1"/>
</dbReference>
<reference evidence="3" key="1">
    <citation type="journal article" date="2019" name="Int. J. Syst. Evol. Microbiol.">
        <title>The Global Catalogue of Microorganisms (GCM) 10K type strain sequencing project: providing services to taxonomists for standard genome sequencing and annotation.</title>
        <authorList>
            <consortium name="The Broad Institute Genomics Platform"/>
            <consortium name="The Broad Institute Genome Sequencing Center for Infectious Disease"/>
            <person name="Wu L."/>
            <person name="Ma J."/>
        </authorList>
    </citation>
    <scope>NUCLEOTIDE SEQUENCE [LARGE SCALE GENOMIC DNA]</scope>
    <source>
        <strain evidence="3">CCUG 43114</strain>
    </source>
</reference>
<name>A0ABW0GTK7_9MICO</name>
<evidence type="ECO:0000313" key="3">
    <source>
        <dbReference type="Proteomes" id="UP001596122"/>
    </source>
</evidence>
<dbReference type="RefSeq" id="WP_340271272.1">
    <property type="nucleotide sequence ID" value="NZ_JBBEOG010000010.1"/>
</dbReference>
<keyword evidence="3" id="KW-1185">Reference proteome</keyword>
<dbReference type="EMBL" id="JBHSLD010000015">
    <property type="protein sequence ID" value="MFC5382246.1"/>
    <property type="molecule type" value="Genomic_DNA"/>
</dbReference>
<accession>A0ABW0GTK7</accession>
<dbReference type="InterPro" id="IPR036754">
    <property type="entry name" value="YbaK/aa-tRNA-synt-asso_dom_sf"/>
</dbReference>
<proteinExistence type="predicted"/>
<dbReference type="CDD" id="cd04333">
    <property type="entry name" value="ProX_deacylase"/>
    <property type="match status" value="1"/>
</dbReference>
<evidence type="ECO:0000259" key="1">
    <source>
        <dbReference type="Pfam" id="PF04073"/>
    </source>
</evidence>
<comment type="caution">
    <text evidence="2">The sequence shown here is derived from an EMBL/GenBank/DDBJ whole genome shotgun (WGS) entry which is preliminary data.</text>
</comment>
<evidence type="ECO:0000313" key="2">
    <source>
        <dbReference type="EMBL" id="MFC5382246.1"/>
    </source>
</evidence>
<feature type="domain" description="YbaK/aminoacyl-tRNA synthetase-associated" evidence="1">
    <location>
        <begin position="38"/>
        <end position="166"/>
    </location>
</feature>
<dbReference type="PANTHER" id="PTHR30411:SF1">
    <property type="entry name" value="CYTOPLASMIC PROTEIN"/>
    <property type="match status" value="1"/>
</dbReference>
<gene>
    <name evidence="2" type="ORF">ACFPJ6_15865</name>
</gene>
<dbReference type="SUPFAM" id="SSF55826">
    <property type="entry name" value="YbaK/ProRS associated domain"/>
    <property type="match status" value="1"/>
</dbReference>
<dbReference type="Pfam" id="PF04073">
    <property type="entry name" value="tRNA_edit"/>
    <property type="match status" value="1"/>
</dbReference>
<organism evidence="2 3">
    <name type="scientific">Aquipuribacter nitratireducens</name>
    <dbReference type="NCBI Taxonomy" id="650104"/>
    <lineage>
        <taxon>Bacteria</taxon>
        <taxon>Bacillati</taxon>
        <taxon>Actinomycetota</taxon>
        <taxon>Actinomycetes</taxon>
        <taxon>Micrococcales</taxon>
        <taxon>Intrasporangiaceae</taxon>
        <taxon>Aquipuribacter</taxon>
    </lineage>
</organism>
<dbReference type="InterPro" id="IPR007214">
    <property type="entry name" value="YbaK/aa-tRNA-synth-assoc-dom"/>
</dbReference>